<keyword evidence="3" id="KW-1185">Reference proteome</keyword>
<protein>
    <recommendedName>
        <fullName evidence="4">F-box domain-containing protein</fullName>
    </recommendedName>
</protein>
<gene>
    <name evidence="2" type="ORF">V5O48_004575</name>
</gene>
<evidence type="ECO:0000313" key="2">
    <source>
        <dbReference type="EMBL" id="KAL0577410.1"/>
    </source>
</evidence>
<proteinExistence type="predicted"/>
<dbReference type="Proteomes" id="UP001465976">
    <property type="component" value="Unassembled WGS sequence"/>
</dbReference>
<reference evidence="2 3" key="1">
    <citation type="submission" date="2024-02" db="EMBL/GenBank/DDBJ databases">
        <title>A draft genome for the cacao thread blight pathogen Marasmius crinis-equi.</title>
        <authorList>
            <person name="Cohen S.P."/>
            <person name="Baruah I.K."/>
            <person name="Amoako-Attah I."/>
            <person name="Bukari Y."/>
            <person name="Meinhardt L.W."/>
            <person name="Bailey B.A."/>
        </authorList>
    </citation>
    <scope>NUCLEOTIDE SEQUENCE [LARGE SCALE GENOMIC DNA]</scope>
    <source>
        <strain evidence="2 3">GH-76</strain>
    </source>
</reference>
<feature type="region of interest" description="Disordered" evidence="1">
    <location>
        <begin position="1"/>
        <end position="38"/>
    </location>
</feature>
<sequence>MDGAQRIAKGSGNCADGNSDVRESQPRIRGPAGTLHNYFAPRTRPPIKTEKQLLKARLEDAISQREQLNEAHGPHHALTASLEEERNRLDDIISHCTAILRPIHRLPPELLSKIFLLCVVADWESDDSPRNQAPHPLDIRVNPREMPWALAQVCQSWRNHILGTPNLWSFATIGFPVPRRYVETYDRVVQTKNHRLRLQLQRALTRPLTVNIYPPEGHRKDRSIYLLCAQVAKWKDVRVELNNRSAGSLSAIRGLLPSLESLDITWLGCEQEVASFEVAPHLERLVVSGNPFLSNGSTSLRLPFLQITDFRWYNDNTSPPTPVSQHLLLSQLQNLEKCELLLDTRCIEEYHKYSNQQPLIISLLRLQELELVDNRGVSGVHVILSWIRAPSLTKLTISSSGTTRTPFLSFFLHPENLASLTIRNVEMASPEFGAVLAMLTSLTELSFGVDGGITDTYLRLFCGKEAETEKFSAVPRLQNLSLLAIAGIVSSFSEDTLLDMLEARRRKGAPSAASERRLMSVQLGLHLVTKSAQERLDELRAAGLRVRAPVEK</sequence>
<accession>A0ABR3FQG4</accession>
<evidence type="ECO:0008006" key="4">
    <source>
        <dbReference type="Google" id="ProtNLM"/>
    </source>
</evidence>
<comment type="caution">
    <text evidence="2">The sequence shown here is derived from an EMBL/GenBank/DDBJ whole genome shotgun (WGS) entry which is preliminary data.</text>
</comment>
<organism evidence="2 3">
    <name type="scientific">Marasmius crinis-equi</name>
    <dbReference type="NCBI Taxonomy" id="585013"/>
    <lineage>
        <taxon>Eukaryota</taxon>
        <taxon>Fungi</taxon>
        <taxon>Dikarya</taxon>
        <taxon>Basidiomycota</taxon>
        <taxon>Agaricomycotina</taxon>
        <taxon>Agaricomycetes</taxon>
        <taxon>Agaricomycetidae</taxon>
        <taxon>Agaricales</taxon>
        <taxon>Marasmiineae</taxon>
        <taxon>Marasmiaceae</taxon>
        <taxon>Marasmius</taxon>
    </lineage>
</organism>
<evidence type="ECO:0000313" key="3">
    <source>
        <dbReference type="Proteomes" id="UP001465976"/>
    </source>
</evidence>
<dbReference type="EMBL" id="JBAHYK010000158">
    <property type="protein sequence ID" value="KAL0577410.1"/>
    <property type="molecule type" value="Genomic_DNA"/>
</dbReference>
<dbReference type="InterPro" id="IPR032675">
    <property type="entry name" value="LRR_dom_sf"/>
</dbReference>
<evidence type="ECO:0000256" key="1">
    <source>
        <dbReference type="SAM" id="MobiDB-lite"/>
    </source>
</evidence>
<dbReference type="SUPFAM" id="SSF52047">
    <property type="entry name" value="RNI-like"/>
    <property type="match status" value="1"/>
</dbReference>
<name>A0ABR3FQG4_9AGAR</name>
<dbReference type="Gene3D" id="3.80.10.10">
    <property type="entry name" value="Ribonuclease Inhibitor"/>
    <property type="match status" value="1"/>
</dbReference>